<feature type="binding site" evidence="9">
    <location>
        <position position="129"/>
    </location>
    <ligand>
        <name>substrate</name>
    </ligand>
</feature>
<organism evidence="12 13">
    <name type="scientific">Estrella lausannensis</name>
    <dbReference type="NCBI Taxonomy" id="483423"/>
    <lineage>
        <taxon>Bacteria</taxon>
        <taxon>Pseudomonadati</taxon>
        <taxon>Chlamydiota</taxon>
        <taxon>Chlamydiia</taxon>
        <taxon>Parachlamydiales</taxon>
        <taxon>Candidatus Criblamydiaceae</taxon>
        <taxon>Estrella</taxon>
    </lineage>
</organism>
<dbReference type="Proteomes" id="UP000220251">
    <property type="component" value="Unassembled WGS sequence"/>
</dbReference>
<comment type="subunit">
    <text evidence="9">Homodimer.</text>
</comment>
<feature type="binding site" evidence="9">
    <location>
        <position position="129"/>
    </location>
    <ligand>
        <name>pyridoxal 5'-phosphate</name>
        <dbReference type="ChEBI" id="CHEBI:597326"/>
    </ligand>
</feature>
<dbReference type="InterPro" id="IPR004839">
    <property type="entry name" value="Aminotransferase_I/II_large"/>
</dbReference>
<keyword evidence="13" id="KW-1185">Reference proteome</keyword>
<dbReference type="Gene3D" id="3.40.640.10">
    <property type="entry name" value="Type I PLP-dependent aspartate aminotransferase-like (Major domain)"/>
    <property type="match status" value="1"/>
</dbReference>
<feature type="binding site" evidence="9">
    <location>
        <position position="382"/>
    </location>
    <ligand>
        <name>substrate</name>
    </ligand>
</feature>
<dbReference type="GO" id="GO:0030170">
    <property type="term" value="F:pyridoxal phosphate binding"/>
    <property type="evidence" value="ECO:0007669"/>
    <property type="project" value="UniProtKB-UniRule"/>
</dbReference>
<evidence type="ECO:0000256" key="2">
    <source>
        <dbReference type="ARBA" id="ARBA00004982"/>
    </source>
</evidence>
<dbReference type="OrthoDB" id="9813612at2"/>
<dbReference type="RefSeq" id="WP_098039313.1">
    <property type="nucleotide sequence ID" value="NZ_CWGJ01000028.1"/>
</dbReference>
<comment type="cofactor">
    <cofactor evidence="1 9 10">
        <name>pyridoxal 5'-phosphate</name>
        <dbReference type="ChEBI" id="CHEBI:597326"/>
    </cofactor>
</comment>
<feature type="binding site" evidence="9">
    <location>
        <begin position="245"/>
        <end position="247"/>
    </location>
    <ligand>
        <name>pyridoxal 5'-phosphate</name>
        <dbReference type="ChEBI" id="CHEBI:597326"/>
    </ligand>
</feature>
<comment type="caution">
    <text evidence="9">Lacks conserved residue(s) required for the propagation of feature annotation.</text>
</comment>
<feature type="modified residue" description="N6-(pyridoxal phosphate)lysine" evidence="9">
    <location>
        <position position="248"/>
    </location>
</feature>
<feature type="domain" description="Aminotransferase class I/classII large" evidence="11">
    <location>
        <begin position="36"/>
        <end position="391"/>
    </location>
</feature>
<evidence type="ECO:0000256" key="1">
    <source>
        <dbReference type="ARBA" id="ARBA00001933"/>
    </source>
</evidence>
<evidence type="ECO:0000259" key="11">
    <source>
        <dbReference type="Pfam" id="PF00155"/>
    </source>
</evidence>
<dbReference type="EMBL" id="CWGJ01000028">
    <property type="protein sequence ID" value="CRX39447.1"/>
    <property type="molecule type" value="Genomic_DNA"/>
</dbReference>
<dbReference type="PROSITE" id="PS00105">
    <property type="entry name" value="AA_TRANSFER_CLASS_1"/>
    <property type="match status" value="1"/>
</dbReference>
<feature type="binding site" evidence="9">
    <location>
        <position position="15"/>
    </location>
    <ligand>
        <name>substrate</name>
    </ligand>
</feature>
<sequence length="403" mass="44036">MVKANPHLKNLKGSYLFPEIEKRKRLFLESNPGKSLISLGIGDTTTPLPRSIVEAISAASEEMGQEKGYSGYGPSFGLQELRQKIAQVIYKGVVKPDEIIISDGCKPDIARVLMLFNKQAKIGIQDPAYPVYVDASVITGQGGPFDEGKGIYSQLHYIPCPEKNGFVPDIDSCPPLDVITIISPNNPTGVVYTKEELKRVVDFAKKHKSVILFDAAYSSYIQGESLPRSIFEIEGAKEVAIELNSFSKMAGFSGLRLGWTVVPSELHYEDGTAVKKDFERIISTCFNGASIITQKGGIAALSEKGMQELALIRKGYLENAALLKKGLESLHFHCYGGDHAPYVFARKDGGKSWELFDKFLNQGGLITTPGSGFGPSGEGYLRFSAFAKHDEIIEAVSRLKSIV</sequence>
<dbReference type="HAMAP" id="MF_01642">
    <property type="entry name" value="DapL_aminotrans_1"/>
    <property type="match status" value="1"/>
</dbReference>
<feature type="binding site" evidence="9">
    <location>
        <position position="42"/>
    </location>
    <ligand>
        <name>substrate</name>
    </ligand>
</feature>
<evidence type="ECO:0000256" key="10">
    <source>
        <dbReference type="RuleBase" id="RU000481"/>
    </source>
</evidence>
<dbReference type="InterPro" id="IPR015421">
    <property type="entry name" value="PyrdxlP-dep_Trfase_major"/>
</dbReference>
<dbReference type="GO" id="GO:0033362">
    <property type="term" value="P:lysine biosynthetic process via diaminopimelate, diaminopimelate-aminotransferase pathway"/>
    <property type="evidence" value="ECO:0007669"/>
    <property type="project" value="UniProtKB-UniRule"/>
</dbReference>
<accession>A0A0H5DS14</accession>
<gene>
    <name evidence="9 12" type="primary">dapL</name>
    <name evidence="12" type="ORF">ELAC_2126</name>
</gene>
<evidence type="ECO:0000256" key="4">
    <source>
        <dbReference type="ARBA" id="ARBA00018052"/>
    </source>
</evidence>
<feature type="binding site" evidence="9">
    <location>
        <position position="217"/>
    </location>
    <ligand>
        <name>pyridoxal 5'-phosphate</name>
        <dbReference type="ChEBI" id="CHEBI:597326"/>
    </ligand>
</feature>
<dbReference type="FunFam" id="3.40.640.10:FF:000099">
    <property type="entry name" value="LL-diaminopimelate aminotransferase, chloroplastic"/>
    <property type="match status" value="1"/>
</dbReference>
<dbReference type="InterPro" id="IPR015422">
    <property type="entry name" value="PyrdxlP-dep_Trfase_small"/>
</dbReference>
<proteinExistence type="inferred from homology"/>
<protein>
    <recommendedName>
        <fullName evidence="4 9">LL-diaminopimelate aminotransferase</fullName>
        <shortName evidence="9">DAP-AT</shortName>
        <shortName evidence="9">DAP-aminotransferase</shortName>
        <shortName evidence="9">LL-DAP-aminotransferase</shortName>
        <ecNumber evidence="3 9">2.6.1.83</ecNumber>
    </recommendedName>
</protein>
<dbReference type="Gene3D" id="3.90.1150.10">
    <property type="entry name" value="Aspartate Aminotransferase, domain 1"/>
    <property type="match status" value="1"/>
</dbReference>
<dbReference type="SUPFAM" id="SSF53383">
    <property type="entry name" value="PLP-dependent transferases"/>
    <property type="match status" value="1"/>
</dbReference>
<dbReference type="InterPro" id="IPR015424">
    <property type="entry name" value="PyrdxlP-dep_Trfase"/>
</dbReference>
<evidence type="ECO:0000256" key="7">
    <source>
        <dbReference type="ARBA" id="ARBA00022898"/>
    </source>
</evidence>
<feature type="binding site" evidence="9">
    <location>
        <position position="72"/>
    </location>
    <ligand>
        <name>pyridoxal 5'-phosphate</name>
        <dbReference type="ChEBI" id="CHEBI:597326"/>
    </ligand>
</feature>
<comment type="pathway">
    <text evidence="2 9">Amino-acid biosynthesis; L-lysine biosynthesis via DAP pathway; LL-2,6-diaminopimelate from (S)-tetrahydrodipicolinate (aminotransferase route): step 1/1.</text>
</comment>
<dbReference type="CDD" id="cd00609">
    <property type="entry name" value="AAT_like"/>
    <property type="match status" value="1"/>
</dbReference>
<dbReference type="AlphaFoldDB" id="A0A0H5DS14"/>
<dbReference type="NCBIfam" id="TIGR03542">
    <property type="entry name" value="DAPAT_plant"/>
    <property type="match status" value="1"/>
</dbReference>
<feature type="binding site" evidence="9">
    <location>
        <position position="256"/>
    </location>
    <ligand>
        <name>pyridoxal 5'-phosphate</name>
        <dbReference type="ChEBI" id="CHEBI:597326"/>
    </ligand>
</feature>
<evidence type="ECO:0000256" key="8">
    <source>
        <dbReference type="ARBA" id="ARBA00051934"/>
    </source>
</evidence>
<dbReference type="PANTHER" id="PTHR43144">
    <property type="entry name" value="AMINOTRANSFERASE"/>
    <property type="match status" value="1"/>
</dbReference>
<keyword evidence="7 9" id="KW-0663">Pyridoxal phosphate</keyword>
<name>A0A0H5DS14_9BACT</name>
<evidence type="ECO:0000313" key="12">
    <source>
        <dbReference type="EMBL" id="CRX39447.1"/>
    </source>
</evidence>
<feature type="binding site" evidence="9">
    <location>
        <position position="287"/>
    </location>
    <ligand>
        <name>pyridoxal 5'-phosphate</name>
        <dbReference type="ChEBI" id="CHEBI:597326"/>
    </ligand>
</feature>
<reference evidence="13" key="1">
    <citation type="submission" date="2015-06" db="EMBL/GenBank/DDBJ databases">
        <authorList>
            <person name="Bertelli C."/>
        </authorList>
    </citation>
    <scope>NUCLEOTIDE SEQUENCE [LARGE SCALE GENOMIC DNA]</scope>
    <source>
        <strain evidence="13">CRIB-30</strain>
    </source>
</reference>
<evidence type="ECO:0000256" key="3">
    <source>
        <dbReference type="ARBA" id="ARBA00013138"/>
    </source>
</evidence>
<feature type="binding site" evidence="9">
    <location>
        <position position="186"/>
    </location>
    <ligand>
        <name>substrate</name>
    </ligand>
</feature>
<dbReference type="Pfam" id="PF00155">
    <property type="entry name" value="Aminotran_1_2"/>
    <property type="match status" value="1"/>
</dbReference>
<feature type="binding site" evidence="9">
    <location>
        <position position="287"/>
    </location>
    <ligand>
        <name>substrate</name>
    </ligand>
</feature>
<dbReference type="UniPathway" id="UPA00034">
    <property type="reaction ID" value="UER00466"/>
</dbReference>
<feature type="binding site" evidence="9">
    <location>
        <position position="186"/>
    </location>
    <ligand>
        <name>pyridoxal 5'-phosphate</name>
        <dbReference type="ChEBI" id="CHEBI:597326"/>
    </ligand>
</feature>
<evidence type="ECO:0000256" key="9">
    <source>
        <dbReference type="HAMAP-Rule" id="MF_01642"/>
    </source>
</evidence>
<comment type="function">
    <text evidence="9">Involved in the synthesis of meso-diaminopimelate (m-DAP or DL-DAP), required for both lysine and peptidoglycan biosynthesis. Catalyzes the direct conversion of tetrahydrodipicolinate to LL-diaminopimelate.</text>
</comment>
<keyword evidence="5 9" id="KW-0032">Aminotransferase</keyword>
<dbReference type="GO" id="GO:0010285">
    <property type="term" value="F:L,L-diaminopimelate aminotransferase activity"/>
    <property type="evidence" value="ECO:0007669"/>
    <property type="project" value="UniProtKB-UniRule"/>
</dbReference>
<evidence type="ECO:0000256" key="5">
    <source>
        <dbReference type="ARBA" id="ARBA00022576"/>
    </source>
</evidence>
<feature type="binding site" evidence="9">
    <location>
        <position position="106"/>
    </location>
    <ligand>
        <name>substrate</name>
    </ligand>
</feature>
<keyword evidence="6 9" id="KW-0808">Transferase</keyword>
<dbReference type="EC" id="2.6.1.83" evidence="3 9"/>
<comment type="catalytic activity">
    <reaction evidence="8 9">
        <text>(2S,6S)-2,6-diaminopimelate + 2-oxoglutarate = (S)-2,3,4,5-tetrahydrodipicolinate + L-glutamate + H2O + H(+)</text>
        <dbReference type="Rhea" id="RHEA:23988"/>
        <dbReference type="ChEBI" id="CHEBI:15377"/>
        <dbReference type="ChEBI" id="CHEBI:15378"/>
        <dbReference type="ChEBI" id="CHEBI:16810"/>
        <dbReference type="ChEBI" id="CHEBI:16845"/>
        <dbReference type="ChEBI" id="CHEBI:29985"/>
        <dbReference type="ChEBI" id="CHEBI:57609"/>
        <dbReference type="EC" id="2.6.1.83"/>
    </reaction>
</comment>
<evidence type="ECO:0000313" key="13">
    <source>
        <dbReference type="Proteomes" id="UP000220251"/>
    </source>
</evidence>
<evidence type="ECO:0000256" key="6">
    <source>
        <dbReference type="ARBA" id="ARBA00022679"/>
    </source>
</evidence>
<dbReference type="InterPro" id="IPR004838">
    <property type="entry name" value="NHTrfase_class1_PyrdxlP-BS"/>
</dbReference>
<dbReference type="InterPro" id="IPR019942">
    <property type="entry name" value="DapL/ALD1"/>
</dbReference>
<comment type="similarity">
    <text evidence="9">Belongs to the class-I pyridoxal-phosphate-dependent aminotransferase family. LL-diaminopimelate aminotransferase subfamily.</text>
</comment>